<comment type="caution">
    <text evidence="1">The sequence shown here is derived from an EMBL/GenBank/DDBJ whole genome shotgun (WGS) entry which is preliminary data.</text>
</comment>
<proteinExistence type="predicted"/>
<sequence>MPNTRNIVKDFRVETAVGARKCHASSLHTIKAGEKHFAYNDPGRINICIKCAPVILKVAESHVAKVRQELQ</sequence>
<reference evidence="1 2" key="1">
    <citation type="submission" date="2022-03" db="EMBL/GenBank/DDBJ databases">
        <title>Genomic signatures underlying metal tolerance in selected Arctic bacterial isolates.</title>
        <authorList>
            <person name="Thomas F.A."/>
            <person name="Venkatachalam S."/>
            <person name="Krishnan K.P."/>
        </authorList>
    </citation>
    <scope>NUCLEOTIDE SEQUENCE [LARGE SCALE GENOMIC DNA]</scope>
    <source>
        <strain evidence="1 2">HM116</strain>
    </source>
</reference>
<evidence type="ECO:0000313" key="1">
    <source>
        <dbReference type="EMBL" id="MCH4811843.1"/>
    </source>
</evidence>
<gene>
    <name evidence="1" type="ORF">MLE19_10890</name>
</gene>
<dbReference type="RefSeq" id="WP_240718211.1">
    <property type="nucleotide sequence ID" value="NZ_JAKVTW010000006.1"/>
</dbReference>
<dbReference type="Proteomes" id="UP001320609">
    <property type="component" value="Unassembled WGS sequence"/>
</dbReference>
<keyword evidence="2" id="KW-1185">Reference proteome</keyword>
<protein>
    <submittedName>
        <fullName evidence="1">Uncharacterized protein</fullName>
    </submittedName>
</protein>
<organism evidence="1 2">
    <name type="scientific">Vreelandella neptunia</name>
    <dbReference type="NCBI Taxonomy" id="115551"/>
    <lineage>
        <taxon>Bacteria</taxon>
        <taxon>Pseudomonadati</taxon>
        <taxon>Pseudomonadota</taxon>
        <taxon>Gammaproteobacteria</taxon>
        <taxon>Oceanospirillales</taxon>
        <taxon>Halomonadaceae</taxon>
        <taxon>Vreelandella</taxon>
    </lineage>
</organism>
<name>A0ABS9S6U4_9GAMM</name>
<evidence type="ECO:0000313" key="2">
    <source>
        <dbReference type="Proteomes" id="UP001320609"/>
    </source>
</evidence>
<dbReference type="EMBL" id="JAKVTW010000006">
    <property type="protein sequence ID" value="MCH4811843.1"/>
    <property type="molecule type" value="Genomic_DNA"/>
</dbReference>
<accession>A0ABS9S6U4</accession>